<reference evidence="1" key="1">
    <citation type="submission" date="2021-01" db="EMBL/GenBank/DDBJ databases">
        <title>Phytophthora aleatoria, a newly-described species from Pinus radiata is distinct from Phytophthora cactorum isolates based on comparative genomics.</title>
        <authorList>
            <person name="Mcdougal R."/>
            <person name="Panda P."/>
            <person name="Williams N."/>
            <person name="Studholme D.J."/>
        </authorList>
    </citation>
    <scope>NUCLEOTIDE SEQUENCE</scope>
    <source>
        <strain evidence="1">NZFS 3830</strain>
    </source>
</reference>
<dbReference type="PANTHER" id="PTHR37743:SF1">
    <property type="entry name" value="ARM REPEAT SUPERFAMILY PROTEIN"/>
    <property type="match status" value="1"/>
</dbReference>
<proteinExistence type="predicted"/>
<evidence type="ECO:0000313" key="1">
    <source>
        <dbReference type="EMBL" id="KAG6975056.1"/>
    </source>
</evidence>
<name>A0A8T1V1S4_9STRA</name>
<dbReference type="EMBL" id="JAENGZ010000001">
    <property type="protein sequence ID" value="KAG6975056.1"/>
    <property type="molecule type" value="Genomic_DNA"/>
</dbReference>
<dbReference type="OrthoDB" id="79603at2759"/>
<gene>
    <name evidence="1" type="ORF">JG687_00000070</name>
</gene>
<organism evidence="1 2">
    <name type="scientific">Phytophthora cactorum</name>
    <dbReference type="NCBI Taxonomy" id="29920"/>
    <lineage>
        <taxon>Eukaryota</taxon>
        <taxon>Sar</taxon>
        <taxon>Stramenopiles</taxon>
        <taxon>Oomycota</taxon>
        <taxon>Peronosporomycetes</taxon>
        <taxon>Peronosporales</taxon>
        <taxon>Peronosporaceae</taxon>
        <taxon>Phytophthora</taxon>
    </lineage>
</organism>
<dbReference type="PANTHER" id="PTHR37743">
    <property type="entry name" value="ARM REPEAT SUPERFAMILY PROTEIN"/>
    <property type="match status" value="1"/>
</dbReference>
<dbReference type="VEuPathDB" id="FungiDB:PC110_g137"/>
<dbReference type="Proteomes" id="UP000688947">
    <property type="component" value="Unassembled WGS sequence"/>
</dbReference>
<comment type="caution">
    <text evidence="1">The sequence shown here is derived from an EMBL/GenBank/DDBJ whole genome shotgun (WGS) entry which is preliminary data.</text>
</comment>
<dbReference type="AlphaFoldDB" id="A0A8T1V1S4"/>
<sequence length="1218" mass="134670">MAARNRDGDSAGRLVRVLGDCDLFHMEAAIASVKPGIRSESLLKPSSGDDVDVLGRTSEGRVLSLSDHKRIARLQAALSTVANAYNVQDNAVGARENNSSRNLVCMVAEAAMMQSMRDCTTSRANCCIWGPQAEKLHVLLDWMMNCERGNGRRALSGCDYVRQLLFDWIHPTAGKQKQLAACLTLFELLQRRRRKLRSHEAREESVCLLCGHFEAFLSVLRGIVERGTIRVGDSHRAKPSKLALIALETLILLCGDVAVQCMNSNEAAKTRLVEHELIHEAVESMRFCLVMLRQWHLYSARRQFLGYALQHLQEYVAACDSVLSSVNQVGDDTTGVCIGPVLDMLCWHWETTAPVLCTRSDAFSRLQKLQPSKVLARVLEKWTFDTFETKEKSGSNSAVVNPEVVYAQLRYVCILMDSIGGVKGCSKSFGNFPAEIKAKFVFFYVQGLATATKNGNGTTVLLILKVLRTLLLPSDSLNLLSSRDEEQGLLSQLLRLNSNTSIPCGSQAQTELELFVADLIASRGLFITEIMCRVHGSHTRSIMNAISLVRTFLYQLDSSATQPPLYQHWRKQLTPGVLNLITHENYGVRRLALSCLPSLDALSCIAGLTATGIHETGNQVVSSALGYLFSTSTPCSREVMVSWFIAACQFGGIQAHLISSKVPASPREWSDYSRQLGGNVKERIAAGGKRKELQERLISFCFSPTGWSNYVRLTNARSEVLCILLRKIFGSPRDPALLRMLREFTASGWVSHEVFEVMAKQICSHMMNTPRLTEEVLDDNSPSAAKAMEGLLFSRLAPLLVLRMLPRGVFGSTRAKILSCGCVDLDHLNEYIDRQLQVDDSDSEAISEVKMGVTSEVLFHCLARSVVDPLEFKEVKMLATECLSKFPPPLVLPFVFAYVVAFLREATLQGEQCSSLVVEEDSVPDSCGLVTAKLMVYYLNRIFSEDEHAYKDCDISSKALVLLVQVLAIESDDALVTDLQRGCIDCIALILSRLAANDSGQEAKKVPTASASSLMNMLITWIFGIQNGEDCIITQDVDGIDSRVQRLFERMWSEARYDQLPLQVRICCCNVLLSAISRSENSGLASWKAQGFISRIALATESCSEESVVAGGLQIIFSFLYKASDFFSIEDNGDLQLVRMCFETTAARLESTRSESIAMNGLKVVGALIGKLPGFMETLSSEDLQQLIDRCLITVRDRQVSPVVTELAQSLLQAMTPP</sequence>
<evidence type="ECO:0000313" key="2">
    <source>
        <dbReference type="Proteomes" id="UP000688947"/>
    </source>
</evidence>
<protein>
    <submittedName>
        <fullName evidence="1">Uncharacterized protein</fullName>
    </submittedName>
</protein>
<accession>A0A8T1V1S4</accession>